<keyword evidence="2 5" id="KW-0808">Transferase</keyword>
<organism evidence="5 6">
    <name type="scientific">Sandaracinomonas limnophila</name>
    <dbReference type="NCBI Taxonomy" id="1862386"/>
    <lineage>
        <taxon>Bacteria</taxon>
        <taxon>Pseudomonadati</taxon>
        <taxon>Bacteroidota</taxon>
        <taxon>Cytophagia</taxon>
        <taxon>Cytophagales</taxon>
        <taxon>Flectobacillaceae</taxon>
        <taxon>Sandaracinomonas</taxon>
    </lineage>
</organism>
<evidence type="ECO:0000313" key="6">
    <source>
        <dbReference type="Proteomes" id="UP000282832"/>
    </source>
</evidence>
<gene>
    <name evidence="5" type="ORF">EOJ36_01720</name>
</gene>
<dbReference type="AlphaFoldDB" id="A0A437PWX8"/>
<evidence type="ECO:0000256" key="2">
    <source>
        <dbReference type="ARBA" id="ARBA00022679"/>
    </source>
</evidence>
<evidence type="ECO:0000256" key="3">
    <source>
        <dbReference type="ARBA" id="ARBA00023315"/>
    </source>
</evidence>
<keyword evidence="3" id="KW-0012">Acyltransferase</keyword>
<dbReference type="RefSeq" id="WP_127802291.1">
    <property type="nucleotide sequence ID" value="NZ_SACY01000001.1"/>
</dbReference>
<reference evidence="5 6" key="1">
    <citation type="submission" date="2019-01" db="EMBL/GenBank/DDBJ databases">
        <authorList>
            <person name="Chen W.-M."/>
        </authorList>
    </citation>
    <scope>NUCLEOTIDE SEQUENCE [LARGE SCALE GENOMIC DNA]</scope>
    <source>
        <strain evidence="5 6">FSY-15</strain>
    </source>
</reference>
<dbReference type="InterPro" id="IPR016181">
    <property type="entry name" value="Acyl_CoA_acyltransferase"/>
</dbReference>
<sequence length="151" mass="17569">MNSKITIVKAQATDIPKILYLVKKLADFELAPEEVTVTEKDYSTNGFSENPLFECNLAYVEGKLAGFCLWYFRFSTWKGKRLYVEDLYIEEEFRGMGIGKILLEEAIEEAKRTQCTGMMWQVLDWNENAINFYKKYNAKIDGGWLNVHLNL</sequence>
<evidence type="ECO:0000256" key="1">
    <source>
        <dbReference type="ARBA" id="ARBA00008694"/>
    </source>
</evidence>
<evidence type="ECO:0000259" key="4">
    <source>
        <dbReference type="PROSITE" id="PS51186"/>
    </source>
</evidence>
<dbReference type="Gene3D" id="3.40.630.30">
    <property type="match status" value="1"/>
</dbReference>
<dbReference type="SUPFAM" id="SSF55729">
    <property type="entry name" value="Acyl-CoA N-acyltransferases (Nat)"/>
    <property type="match status" value="1"/>
</dbReference>
<dbReference type="PROSITE" id="PS51186">
    <property type="entry name" value="GNAT"/>
    <property type="match status" value="1"/>
</dbReference>
<dbReference type="PANTHER" id="PTHR10545">
    <property type="entry name" value="DIAMINE N-ACETYLTRANSFERASE"/>
    <property type="match status" value="1"/>
</dbReference>
<dbReference type="Proteomes" id="UP000282832">
    <property type="component" value="Unassembled WGS sequence"/>
</dbReference>
<comment type="similarity">
    <text evidence="1">Belongs to the acetyltransferase family.</text>
</comment>
<dbReference type="InterPro" id="IPR000182">
    <property type="entry name" value="GNAT_dom"/>
</dbReference>
<keyword evidence="6" id="KW-1185">Reference proteome</keyword>
<evidence type="ECO:0000313" key="5">
    <source>
        <dbReference type="EMBL" id="RVU26739.1"/>
    </source>
</evidence>
<feature type="domain" description="N-acetyltransferase" evidence="4">
    <location>
        <begin position="5"/>
        <end position="151"/>
    </location>
</feature>
<name>A0A437PWX8_9BACT</name>
<proteinExistence type="inferred from homology"/>
<dbReference type="CDD" id="cd04301">
    <property type="entry name" value="NAT_SF"/>
    <property type="match status" value="1"/>
</dbReference>
<dbReference type="InterPro" id="IPR051016">
    <property type="entry name" value="Diverse_Substrate_AcTransf"/>
</dbReference>
<dbReference type="OrthoDB" id="9805924at2"/>
<dbReference type="PANTHER" id="PTHR10545:SF29">
    <property type="entry name" value="GH14572P-RELATED"/>
    <property type="match status" value="1"/>
</dbReference>
<dbReference type="Pfam" id="PF00583">
    <property type="entry name" value="Acetyltransf_1"/>
    <property type="match status" value="1"/>
</dbReference>
<dbReference type="EMBL" id="SACY01000001">
    <property type="protein sequence ID" value="RVU26739.1"/>
    <property type="molecule type" value="Genomic_DNA"/>
</dbReference>
<accession>A0A437PWX8</accession>
<dbReference type="GO" id="GO:0008080">
    <property type="term" value="F:N-acetyltransferase activity"/>
    <property type="evidence" value="ECO:0007669"/>
    <property type="project" value="UniProtKB-ARBA"/>
</dbReference>
<comment type="caution">
    <text evidence="5">The sequence shown here is derived from an EMBL/GenBank/DDBJ whole genome shotgun (WGS) entry which is preliminary data.</text>
</comment>
<dbReference type="FunFam" id="3.40.630.30:FF:000064">
    <property type="entry name" value="GNAT family acetyltransferase"/>
    <property type="match status" value="1"/>
</dbReference>
<protein>
    <submittedName>
        <fullName evidence="5">GNAT family N-acetyltransferase</fullName>
    </submittedName>
</protein>